<proteinExistence type="predicted"/>
<organism evidence="7 8">
    <name type="scientific">Rhizobium giardinii</name>
    <dbReference type="NCBI Taxonomy" id="56731"/>
    <lineage>
        <taxon>Bacteria</taxon>
        <taxon>Pseudomonadati</taxon>
        <taxon>Pseudomonadota</taxon>
        <taxon>Alphaproteobacteria</taxon>
        <taxon>Hyphomicrobiales</taxon>
        <taxon>Rhizobiaceae</taxon>
        <taxon>Rhizobium/Agrobacterium group</taxon>
        <taxon>Rhizobium</taxon>
    </lineage>
</organism>
<feature type="domain" description="HTH crp-type" evidence="6">
    <location>
        <begin position="178"/>
        <end position="252"/>
    </location>
</feature>
<dbReference type="RefSeq" id="WP_234913041.1">
    <property type="nucleotide sequence ID" value="NZ_JACHBK010000003.1"/>
</dbReference>
<dbReference type="InterPro" id="IPR050397">
    <property type="entry name" value="Env_Response_Regulators"/>
</dbReference>
<dbReference type="GO" id="GO:0005829">
    <property type="term" value="C:cytosol"/>
    <property type="evidence" value="ECO:0007669"/>
    <property type="project" value="TreeGrafter"/>
</dbReference>
<evidence type="ECO:0000256" key="4">
    <source>
        <dbReference type="ARBA" id="ARBA00023231"/>
    </source>
</evidence>
<protein>
    <submittedName>
        <fullName evidence="7">CRP/FNR family transcriptional regulator</fullName>
    </submittedName>
</protein>
<dbReference type="PANTHER" id="PTHR24567">
    <property type="entry name" value="CRP FAMILY TRANSCRIPTIONAL REGULATORY PROTEIN"/>
    <property type="match status" value="1"/>
</dbReference>
<dbReference type="AlphaFoldDB" id="A0A7W8U927"/>
<dbReference type="SMART" id="SM00419">
    <property type="entry name" value="HTH_CRP"/>
    <property type="match status" value="1"/>
</dbReference>
<dbReference type="FunFam" id="1.10.10.10:FF:000028">
    <property type="entry name" value="Fumarate/nitrate reduction transcriptional regulator Fnr"/>
    <property type="match status" value="1"/>
</dbReference>
<evidence type="ECO:0000313" key="8">
    <source>
        <dbReference type="Proteomes" id="UP000585507"/>
    </source>
</evidence>
<keyword evidence="2" id="KW-0238">DNA-binding</keyword>
<dbReference type="PROSITE" id="PS51063">
    <property type="entry name" value="HTH_CRP_2"/>
    <property type="match status" value="1"/>
</dbReference>
<dbReference type="InterPro" id="IPR036388">
    <property type="entry name" value="WH-like_DNA-bd_sf"/>
</dbReference>
<evidence type="ECO:0000313" key="7">
    <source>
        <dbReference type="EMBL" id="MBB5534997.1"/>
    </source>
</evidence>
<dbReference type="InterPro" id="IPR018490">
    <property type="entry name" value="cNMP-bd_dom_sf"/>
</dbReference>
<dbReference type="PRINTS" id="PR00034">
    <property type="entry name" value="HTHCRP"/>
</dbReference>
<evidence type="ECO:0000256" key="1">
    <source>
        <dbReference type="ARBA" id="ARBA00023015"/>
    </source>
</evidence>
<dbReference type="PROSITE" id="PS50042">
    <property type="entry name" value="CNMP_BINDING_3"/>
    <property type="match status" value="1"/>
</dbReference>
<sequence length="276" mass="30509">MRKTLHSHRHAVTGPTQFVRTTSIGQEGTMLARPQSLHAVMSNAILRAVDTGTPSLRDIFSRQAMDRFEAGSTLFWEGDPAANVFEVVAGVFRIVRVLNDGRRVITGFIYAGELLGASLRDRYLYSAEAVTQVTVRRFGRNRFQEEISRQPELREQLFSRLSDELAAAQDQMVLLSRKNAEERVCNFLLLTARRVAQACPAMPIVELPMTRLDIADYLGLTIETVSRTMTKLTNRGVIAAASRHSVVIMKPVTLASLAGESYADPYAAPTDILGAA</sequence>
<dbReference type="SUPFAM" id="SSF46785">
    <property type="entry name" value="Winged helix' DNA-binding domain"/>
    <property type="match status" value="1"/>
</dbReference>
<keyword evidence="4" id="KW-0535">Nitrogen fixation</keyword>
<keyword evidence="8" id="KW-1185">Reference proteome</keyword>
<dbReference type="GO" id="GO:0003700">
    <property type="term" value="F:DNA-binding transcription factor activity"/>
    <property type="evidence" value="ECO:0007669"/>
    <property type="project" value="InterPro"/>
</dbReference>
<dbReference type="Gene3D" id="1.10.10.10">
    <property type="entry name" value="Winged helix-like DNA-binding domain superfamily/Winged helix DNA-binding domain"/>
    <property type="match status" value="1"/>
</dbReference>
<dbReference type="InterPro" id="IPR014710">
    <property type="entry name" value="RmlC-like_jellyroll"/>
</dbReference>
<dbReference type="Pfam" id="PF13545">
    <property type="entry name" value="HTH_Crp_2"/>
    <property type="match status" value="1"/>
</dbReference>
<gene>
    <name evidence="7" type="ORF">GGD55_001680</name>
</gene>
<dbReference type="InterPro" id="IPR036390">
    <property type="entry name" value="WH_DNA-bd_sf"/>
</dbReference>
<name>A0A7W8U927_9HYPH</name>
<evidence type="ECO:0000259" key="5">
    <source>
        <dbReference type="PROSITE" id="PS50042"/>
    </source>
</evidence>
<dbReference type="Proteomes" id="UP000585507">
    <property type="component" value="Unassembled WGS sequence"/>
</dbReference>
<dbReference type="GO" id="GO:0003677">
    <property type="term" value="F:DNA binding"/>
    <property type="evidence" value="ECO:0007669"/>
    <property type="project" value="UniProtKB-KW"/>
</dbReference>
<dbReference type="SUPFAM" id="SSF51206">
    <property type="entry name" value="cAMP-binding domain-like"/>
    <property type="match status" value="1"/>
</dbReference>
<reference evidence="7 8" key="1">
    <citation type="submission" date="2020-08" db="EMBL/GenBank/DDBJ databases">
        <title>Genomic Encyclopedia of Type Strains, Phase IV (KMG-V): Genome sequencing to study the core and pangenomes of soil and plant-associated prokaryotes.</title>
        <authorList>
            <person name="Whitman W."/>
        </authorList>
    </citation>
    <scope>NUCLEOTIDE SEQUENCE [LARGE SCALE GENOMIC DNA]</scope>
    <source>
        <strain evidence="7 8">SEMIA 4084</strain>
    </source>
</reference>
<evidence type="ECO:0000256" key="2">
    <source>
        <dbReference type="ARBA" id="ARBA00023125"/>
    </source>
</evidence>
<dbReference type="SMART" id="SM00100">
    <property type="entry name" value="cNMP"/>
    <property type="match status" value="1"/>
</dbReference>
<dbReference type="Gene3D" id="2.60.120.10">
    <property type="entry name" value="Jelly Rolls"/>
    <property type="match status" value="1"/>
</dbReference>
<dbReference type="InterPro" id="IPR012318">
    <property type="entry name" value="HTH_CRP"/>
</dbReference>
<evidence type="ECO:0000256" key="3">
    <source>
        <dbReference type="ARBA" id="ARBA00023163"/>
    </source>
</evidence>
<evidence type="ECO:0000259" key="6">
    <source>
        <dbReference type="PROSITE" id="PS51063"/>
    </source>
</evidence>
<accession>A0A7W8U927</accession>
<dbReference type="PROSITE" id="PS00042">
    <property type="entry name" value="HTH_CRP_1"/>
    <property type="match status" value="1"/>
</dbReference>
<dbReference type="EMBL" id="JACHBK010000003">
    <property type="protein sequence ID" value="MBB5534997.1"/>
    <property type="molecule type" value="Genomic_DNA"/>
</dbReference>
<feature type="domain" description="Cyclic nucleotide-binding" evidence="5">
    <location>
        <begin position="68"/>
        <end position="164"/>
    </location>
</feature>
<dbReference type="CDD" id="cd00038">
    <property type="entry name" value="CAP_ED"/>
    <property type="match status" value="1"/>
</dbReference>
<dbReference type="PANTHER" id="PTHR24567:SF75">
    <property type="entry name" value="FUMARATE AND NITRATE REDUCTION REGULATORY PROTEIN"/>
    <property type="match status" value="1"/>
</dbReference>
<comment type="caution">
    <text evidence="7">The sequence shown here is derived from an EMBL/GenBank/DDBJ whole genome shotgun (WGS) entry which is preliminary data.</text>
</comment>
<keyword evidence="1" id="KW-0805">Transcription regulation</keyword>
<keyword evidence="3" id="KW-0804">Transcription</keyword>
<dbReference type="Pfam" id="PF00027">
    <property type="entry name" value="cNMP_binding"/>
    <property type="match status" value="1"/>
</dbReference>
<dbReference type="CDD" id="cd00092">
    <property type="entry name" value="HTH_CRP"/>
    <property type="match status" value="1"/>
</dbReference>
<dbReference type="InterPro" id="IPR000595">
    <property type="entry name" value="cNMP-bd_dom"/>
</dbReference>
<dbReference type="InterPro" id="IPR018335">
    <property type="entry name" value="Tscrpt_reg_HTH_Crp-type_CS"/>
</dbReference>